<reference evidence="14" key="2">
    <citation type="journal article" date="2021" name="Microbiome">
        <title>Successional dynamics and alternative stable states in a saline activated sludge microbial community over 9 years.</title>
        <authorList>
            <person name="Wang Y."/>
            <person name="Ye J."/>
            <person name="Ju F."/>
            <person name="Liu L."/>
            <person name="Boyd J.A."/>
            <person name="Deng Y."/>
            <person name="Parks D.H."/>
            <person name="Jiang X."/>
            <person name="Yin X."/>
            <person name="Woodcroft B.J."/>
            <person name="Tyson G.W."/>
            <person name="Hugenholtz P."/>
            <person name="Polz M.F."/>
            <person name="Zhang T."/>
        </authorList>
    </citation>
    <scope>NUCLEOTIDE SEQUENCE</scope>
    <source>
        <strain evidence="14">HKST-UBA17</strain>
    </source>
</reference>
<dbReference type="GO" id="GO:0003904">
    <property type="term" value="F:deoxyribodipyrimidine photo-lyase activity"/>
    <property type="evidence" value="ECO:0007669"/>
    <property type="project" value="UniProtKB-EC"/>
</dbReference>
<dbReference type="Proteomes" id="UP000741282">
    <property type="component" value="Unassembled WGS sequence"/>
</dbReference>
<gene>
    <name evidence="14" type="primary">phrB</name>
    <name evidence="14" type="ORF">KC685_04535</name>
</gene>
<accession>A0A955I1V2</accession>
<dbReference type="Gene3D" id="3.40.50.620">
    <property type="entry name" value="HUPs"/>
    <property type="match status" value="1"/>
</dbReference>
<dbReference type="InterPro" id="IPR036155">
    <property type="entry name" value="Crypto/Photolyase_N_sf"/>
</dbReference>
<evidence type="ECO:0000256" key="5">
    <source>
        <dbReference type="ARBA" id="ARBA00022630"/>
    </source>
</evidence>
<protein>
    <recommendedName>
        <fullName evidence="4">Deoxyribodipyrimidine photo-lyase</fullName>
        <ecNumber evidence="3">4.1.99.3</ecNumber>
    </recommendedName>
    <alternativeName>
        <fullName evidence="11">DNA photolyase</fullName>
    </alternativeName>
</protein>
<organism evidence="14 15">
    <name type="scientific">Candidatus Dojkabacteria bacterium</name>
    <dbReference type="NCBI Taxonomy" id="2099670"/>
    <lineage>
        <taxon>Bacteria</taxon>
        <taxon>Candidatus Dojkabacteria</taxon>
    </lineage>
</organism>
<dbReference type="EMBL" id="JAGQLN010000021">
    <property type="protein sequence ID" value="MCA9377160.1"/>
    <property type="molecule type" value="Genomic_DNA"/>
</dbReference>
<evidence type="ECO:0000256" key="2">
    <source>
        <dbReference type="ARBA" id="ARBA00006409"/>
    </source>
</evidence>
<dbReference type="FunFam" id="1.10.579.10:FF:000002">
    <property type="entry name" value="Deoxyribodipyrimidine photolyase"/>
    <property type="match status" value="1"/>
</dbReference>
<dbReference type="InterPro" id="IPR014729">
    <property type="entry name" value="Rossmann-like_a/b/a_fold"/>
</dbReference>
<dbReference type="GO" id="GO:0003677">
    <property type="term" value="F:DNA binding"/>
    <property type="evidence" value="ECO:0007669"/>
    <property type="project" value="UniProtKB-KW"/>
</dbReference>
<dbReference type="NCBIfam" id="TIGR00591">
    <property type="entry name" value="phr2"/>
    <property type="match status" value="1"/>
</dbReference>
<dbReference type="AlphaFoldDB" id="A0A955I1V2"/>
<evidence type="ECO:0000256" key="7">
    <source>
        <dbReference type="ARBA" id="ARBA00022827"/>
    </source>
</evidence>
<dbReference type="InterPro" id="IPR006050">
    <property type="entry name" value="DNA_photolyase_N"/>
</dbReference>
<comment type="similarity">
    <text evidence="2">Belongs to the DNA photolyase class-2 family.</text>
</comment>
<sequence>MIDERRVRQIKGAIGEGSGEEKMREEETGSKVAVEKGSGVVVYWMRRDQRVDENWAFIHALQKALAYKVPLVVYFQIIQNYQYPYHRHFDFMLPGLEEVERRCHTLGVGTHITIGNGVADLIRFLQEVGASLLVTDHTPLRGPSSQITKLQDQVNIPIHVVDAHNVIPVWETSDKQEYSARTIRGKIYKLLDQFLVKFPEVDQLVARSKPPSFQTRFNKIDVEEIKSKLDLKPPAPVSWLTPGYEAGMSKLEDFITVKLANYAEKRNDPNEDSLSDLSPYLHFGQISAQEVVSQVLAIGNSGSEAFIEEILIRRELSENYCFYNENYDKFAGLPEWGKRTLEKHSMDTREHLYTLDELERGVTHDALWNSAQSQMIHTGKMHGYMRMYWAKKILEWTKTPQEAHRIAVYLNDKYELDGRDPNGYTGVAWAIGGLHDRPWVERQIFGNIRYMNYNGAKRKFDVDDYISRNSYNSK</sequence>
<keyword evidence="5" id="KW-0285">Flavoprotein</keyword>
<dbReference type="PANTHER" id="PTHR10211">
    <property type="entry name" value="DEOXYRIBODIPYRIMIDINE PHOTOLYASE"/>
    <property type="match status" value="1"/>
</dbReference>
<dbReference type="Gene3D" id="1.10.579.10">
    <property type="entry name" value="DNA Cyclobutane Dipyrimidine Photolyase, subunit A, domain 3"/>
    <property type="match status" value="1"/>
</dbReference>
<keyword evidence="7" id="KW-0274">FAD</keyword>
<evidence type="ECO:0000256" key="1">
    <source>
        <dbReference type="ARBA" id="ARBA00001974"/>
    </source>
</evidence>
<reference evidence="14" key="1">
    <citation type="submission" date="2020-04" db="EMBL/GenBank/DDBJ databases">
        <authorList>
            <person name="Zhang T."/>
        </authorList>
    </citation>
    <scope>NUCLEOTIDE SEQUENCE</scope>
    <source>
        <strain evidence="14">HKST-UBA17</strain>
    </source>
</reference>
<dbReference type="EC" id="4.1.99.3" evidence="3"/>
<evidence type="ECO:0000313" key="14">
    <source>
        <dbReference type="EMBL" id="MCA9377160.1"/>
    </source>
</evidence>
<dbReference type="GO" id="GO:0000719">
    <property type="term" value="P:photoreactive repair"/>
    <property type="evidence" value="ECO:0007669"/>
    <property type="project" value="TreeGrafter"/>
</dbReference>
<comment type="caution">
    <text evidence="14">The sequence shown here is derived from an EMBL/GenBank/DDBJ whole genome shotgun (WGS) entry which is preliminary data.</text>
</comment>
<dbReference type="SUPFAM" id="SSF48173">
    <property type="entry name" value="Cryptochrome/photolyase FAD-binding domain"/>
    <property type="match status" value="1"/>
</dbReference>
<comment type="catalytic activity">
    <reaction evidence="12">
        <text>cyclobutadipyrimidine (in DNA) = 2 pyrimidine residues (in DNA).</text>
        <dbReference type="EC" id="4.1.99.3"/>
    </reaction>
</comment>
<dbReference type="Pfam" id="PF00875">
    <property type="entry name" value="DNA_photolyase"/>
    <property type="match status" value="1"/>
</dbReference>
<evidence type="ECO:0000256" key="9">
    <source>
        <dbReference type="ARBA" id="ARBA00023204"/>
    </source>
</evidence>
<evidence type="ECO:0000256" key="11">
    <source>
        <dbReference type="ARBA" id="ARBA00031671"/>
    </source>
</evidence>
<keyword evidence="9" id="KW-0234">DNA repair</keyword>
<evidence type="ECO:0000256" key="4">
    <source>
        <dbReference type="ARBA" id="ARBA00014046"/>
    </source>
</evidence>
<evidence type="ECO:0000313" key="15">
    <source>
        <dbReference type="Proteomes" id="UP000741282"/>
    </source>
</evidence>
<keyword evidence="6" id="KW-0227">DNA damage</keyword>
<dbReference type="PROSITE" id="PS51645">
    <property type="entry name" value="PHR_CRY_ALPHA_BETA"/>
    <property type="match status" value="1"/>
</dbReference>
<keyword evidence="8" id="KW-0238">DNA-binding</keyword>
<evidence type="ECO:0000256" key="3">
    <source>
        <dbReference type="ARBA" id="ARBA00013149"/>
    </source>
</evidence>
<dbReference type="InterPro" id="IPR008148">
    <property type="entry name" value="DNA_photolyase_2"/>
</dbReference>
<dbReference type="InterPro" id="IPR052219">
    <property type="entry name" value="Photolyase_Class-2"/>
</dbReference>
<dbReference type="SUPFAM" id="SSF52425">
    <property type="entry name" value="Cryptochrome/photolyase, N-terminal domain"/>
    <property type="match status" value="1"/>
</dbReference>
<dbReference type="PANTHER" id="PTHR10211:SF0">
    <property type="entry name" value="DEOXYRIBODIPYRIMIDINE PHOTO-LYASE"/>
    <property type="match status" value="1"/>
</dbReference>
<dbReference type="InterPro" id="IPR036134">
    <property type="entry name" value="Crypto/Photolyase_FAD-like_sf"/>
</dbReference>
<dbReference type="Gene3D" id="1.25.40.80">
    <property type="match status" value="1"/>
</dbReference>
<keyword evidence="10 14" id="KW-0456">Lyase</keyword>
<proteinExistence type="inferred from homology"/>
<dbReference type="FunFam" id="1.25.40.80:FF:000004">
    <property type="entry name" value="Deoxyribodipyrimidine photolyase"/>
    <property type="match status" value="1"/>
</dbReference>
<evidence type="ECO:0000256" key="12">
    <source>
        <dbReference type="ARBA" id="ARBA00033999"/>
    </source>
</evidence>
<name>A0A955I1V2_9BACT</name>
<evidence type="ECO:0000256" key="10">
    <source>
        <dbReference type="ARBA" id="ARBA00023239"/>
    </source>
</evidence>
<comment type="cofactor">
    <cofactor evidence="1">
        <name>FAD</name>
        <dbReference type="ChEBI" id="CHEBI:57692"/>
    </cofactor>
</comment>
<evidence type="ECO:0000259" key="13">
    <source>
        <dbReference type="PROSITE" id="PS51645"/>
    </source>
</evidence>
<evidence type="ECO:0000256" key="8">
    <source>
        <dbReference type="ARBA" id="ARBA00023125"/>
    </source>
</evidence>
<feature type="domain" description="Photolyase/cryptochrome alpha/beta" evidence="13">
    <location>
        <begin position="39"/>
        <end position="169"/>
    </location>
</feature>
<evidence type="ECO:0000256" key="6">
    <source>
        <dbReference type="ARBA" id="ARBA00022763"/>
    </source>
</evidence>